<dbReference type="CDD" id="cd14359">
    <property type="entry name" value="UBA_AeNAC"/>
    <property type="match status" value="1"/>
</dbReference>
<dbReference type="Gene3D" id="1.10.8.10">
    <property type="entry name" value="DNA helicase RuvA subunit, C-terminal domain"/>
    <property type="match status" value="1"/>
</dbReference>
<proteinExistence type="inferred from homology"/>
<dbReference type="SMART" id="SM01407">
    <property type="entry name" value="NAC"/>
    <property type="match status" value="1"/>
</dbReference>
<keyword evidence="2 4" id="KW-0694">RNA-binding</keyword>
<keyword evidence="9" id="KW-1185">Reference proteome</keyword>
<dbReference type="NCBIfam" id="TIGR00264">
    <property type="entry name" value="archaeal-type nascent polypeptide-associated complex protein"/>
    <property type="match status" value="1"/>
</dbReference>
<gene>
    <name evidence="4" type="primary">nac</name>
    <name evidence="8" type="ORF">GCM10007981_13470</name>
</gene>
<dbReference type="EMBL" id="BMNL01000003">
    <property type="protein sequence ID" value="GGP21480.1"/>
    <property type="molecule type" value="Genomic_DNA"/>
</dbReference>
<evidence type="ECO:0000256" key="3">
    <source>
        <dbReference type="ARBA" id="ARBA00022927"/>
    </source>
</evidence>
<dbReference type="Pfam" id="PF19026">
    <property type="entry name" value="UBA_HYPK"/>
    <property type="match status" value="1"/>
</dbReference>
<evidence type="ECO:0000256" key="6">
    <source>
        <dbReference type="SAM" id="MobiDB-lite"/>
    </source>
</evidence>
<dbReference type="RefSeq" id="WP_188596660.1">
    <property type="nucleotide sequence ID" value="NZ_BMNL01000003.1"/>
</dbReference>
<evidence type="ECO:0000256" key="2">
    <source>
        <dbReference type="ARBA" id="ARBA00022884"/>
    </source>
</evidence>
<feature type="domain" description="NAC-A/B" evidence="7">
    <location>
        <begin position="1"/>
        <end position="70"/>
    </location>
</feature>
<evidence type="ECO:0000256" key="4">
    <source>
        <dbReference type="HAMAP-Rule" id="MF_00814"/>
    </source>
</evidence>
<protein>
    <recommendedName>
        <fullName evidence="4 5">Nascent polypeptide-associated complex protein</fullName>
    </recommendedName>
</protein>
<keyword evidence="1 4" id="KW-0813">Transport</keyword>
<dbReference type="GO" id="GO:0015031">
    <property type="term" value="P:protein transport"/>
    <property type="evidence" value="ECO:0007669"/>
    <property type="project" value="UniProtKB-UniRule"/>
</dbReference>
<evidence type="ECO:0000256" key="1">
    <source>
        <dbReference type="ARBA" id="ARBA00022448"/>
    </source>
</evidence>
<dbReference type="PROSITE" id="PS51151">
    <property type="entry name" value="NAC_AB"/>
    <property type="match status" value="1"/>
</dbReference>
<dbReference type="Pfam" id="PF01849">
    <property type="entry name" value="NAC"/>
    <property type="match status" value="1"/>
</dbReference>
<dbReference type="InterPro" id="IPR009060">
    <property type="entry name" value="UBA-like_sf"/>
</dbReference>
<reference evidence="8" key="2">
    <citation type="submission" date="2020-09" db="EMBL/GenBank/DDBJ databases">
        <authorList>
            <person name="Sun Q."/>
            <person name="Ohkuma M."/>
        </authorList>
    </citation>
    <scope>NUCLEOTIDE SEQUENCE</scope>
    <source>
        <strain evidence="8">JCM 10088</strain>
    </source>
</reference>
<comment type="similarity">
    <text evidence="4">Belongs to the NAC-alpha family.</text>
</comment>
<dbReference type="AlphaFoldDB" id="A0A830GX60"/>
<reference evidence="8" key="1">
    <citation type="journal article" date="2014" name="Int. J. Syst. Evol. Microbiol.">
        <title>Complete genome sequence of Corynebacterium casei LMG S-19264T (=DSM 44701T), isolated from a smear-ripened cheese.</title>
        <authorList>
            <consortium name="US DOE Joint Genome Institute (JGI-PGF)"/>
            <person name="Walter F."/>
            <person name="Albersmeier A."/>
            <person name="Kalinowski J."/>
            <person name="Ruckert C."/>
        </authorList>
    </citation>
    <scope>NUCLEOTIDE SEQUENCE</scope>
    <source>
        <strain evidence="8">JCM 10088</strain>
    </source>
</reference>
<dbReference type="InterPro" id="IPR038187">
    <property type="entry name" value="NAC_A/B_dom_sf"/>
</dbReference>
<comment type="subunit">
    <text evidence="4">Homodimer. Interacts with the ribosome. Binds ribosomal RNA.</text>
</comment>
<dbReference type="Proteomes" id="UP000610960">
    <property type="component" value="Unassembled WGS sequence"/>
</dbReference>
<keyword evidence="3 4" id="KW-0653">Protein transport</keyword>
<dbReference type="GO" id="GO:0003723">
    <property type="term" value="F:RNA binding"/>
    <property type="evidence" value="ECO:0007669"/>
    <property type="project" value="UniProtKB-UniRule"/>
</dbReference>
<feature type="compositionally biased region" description="Low complexity" evidence="6">
    <location>
        <begin position="68"/>
        <end position="82"/>
    </location>
</feature>
<dbReference type="SUPFAM" id="SSF46934">
    <property type="entry name" value="UBA-like"/>
    <property type="match status" value="1"/>
</dbReference>
<accession>A0A830GX60</accession>
<dbReference type="InterPro" id="IPR005231">
    <property type="entry name" value="NAC_arc"/>
</dbReference>
<feature type="region of interest" description="Disordered" evidence="6">
    <location>
        <begin position="66"/>
        <end position="100"/>
    </location>
</feature>
<dbReference type="OrthoDB" id="53273at2157"/>
<comment type="function">
    <text evidence="4">Contacts the emerging nascent chain on the ribosome.</text>
</comment>
<dbReference type="Gene3D" id="2.20.70.30">
    <property type="entry name" value="Nascent polypeptide-associated complex domain"/>
    <property type="match status" value="1"/>
</dbReference>
<evidence type="ECO:0000256" key="5">
    <source>
        <dbReference type="NCBIfam" id="TIGR00264"/>
    </source>
</evidence>
<evidence type="ECO:0000313" key="9">
    <source>
        <dbReference type="Proteomes" id="UP000610960"/>
    </source>
</evidence>
<name>A0A830GX60_9CREN</name>
<dbReference type="InterPro" id="IPR044034">
    <property type="entry name" value="NAC-like_UBA"/>
</dbReference>
<evidence type="ECO:0000313" key="8">
    <source>
        <dbReference type="EMBL" id="GGP21480.1"/>
    </source>
</evidence>
<comment type="caution">
    <text evidence="8">The sequence shown here is derived from an EMBL/GenBank/DDBJ whole genome shotgun (WGS) entry which is preliminary data.</text>
</comment>
<dbReference type="HAMAP" id="MF_00814">
    <property type="entry name" value="NAC_arch"/>
    <property type="match status" value="1"/>
</dbReference>
<evidence type="ECO:0000259" key="7">
    <source>
        <dbReference type="PROSITE" id="PS51151"/>
    </source>
</evidence>
<sequence>MINPNELRKMLKRMGVGNLNVEELSAAKVVIYLRNGSVLEVPNPNVAAIKMQGMVIYQVQASERDVKATSSPQQQAAPAQSSIIMGRPPTAPEPAVSEDDVRLIMDQTGATRDEAVKALRESGGDLAEAILKLQSKKQ</sequence>
<dbReference type="InterPro" id="IPR002715">
    <property type="entry name" value="Nas_poly-pep-assoc_cplx_dom"/>
</dbReference>
<organism evidence="8 9">
    <name type="scientific">Thermocladium modestius</name>
    <dbReference type="NCBI Taxonomy" id="62609"/>
    <lineage>
        <taxon>Archaea</taxon>
        <taxon>Thermoproteota</taxon>
        <taxon>Thermoprotei</taxon>
        <taxon>Thermoproteales</taxon>
        <taxon>Thermoproteaceae</taxon>
        <taxon>Thermocladium</taxon>
    </lineage>
</organism>